<evidence type="ECO:0008006" key="5">
    <source>
        <dbReference type="Google" id="ProtNLM"/>
    </source>
</evidence>
<evidence type="ECO:0000256" key="1">
    <source>
        <dbReference type="ARBA" id="ARBA00009820"/>
    </source>
</evidence>
<dbReference type="PANTHER" id="PTHR36842">
    <property type="entry name" value="PROTEIN TOLB HOMOLOG"/>
    <property type="match status" value="1"/>
</dbReference>
<sequence>MKTLLTALLITTSVIAQAQLGIFNETADIGSPKFQGSAQYDARFGEYQLTGGGTNVWSSHDEFRFVYKKIKGDFIFNAETRLLGRGTDGHRKGGLMVRAELSDDAQMATAVTHGDLLSGFQYRPAKGSEVVSKMSEITQADILQLERHGNTFTVKIAQKGDTLSTVSTAEIAMPGELYIGLFVCAHHAEQLEDASFHNVRIYRPAPDDFRPYRDYIGSHIEMLDVFTEQRDILYSEKGSLQAPNWIPDNSGFIYNADGLIYKLKFGQTKPEVINTDFATRNNNDHVISWGGEMLGISSSSGEQEYGSLIYTLPFAGGVPKRITPTGPSYFHGWSPDNRWLTYTARRNGQWDVYKCKADGSEPEINLTNNEKYDDGSEYSPDGQYIYFNSVRTGHMQLWRMKPDGSEQTQLTFEENMNSWFPHISPDGRWIAFISYGDDIEPGDHPFYKHVTLRLMPTDLSAPPRVIAYLYGGQGTINTPSWSPDSRKILFVSNTIIE</sequence>
<gene>
    <name evidence="3" type="ORF">AFM12_06675</name>
</gene>
<dbReference type="STRING" id="1605367.AFM12_06675"/>
<dbReference type="Gene3D" id="2.60.120.200">
    <property type="match status" value="1"/>
</dbReference>
<dbReference type="SUPFAM" id="SSF82171">
    <property type="entry name" value="DPP6 N-terminal domain-like"/>
    <property type="match status" value="1"/>
</dbReference>
<feature type="chain" id="PRO_5006136660" description="Biopolymer transporter TolR" evidence="2">
    <location>
        <begin position="19"/>
        <end position="497"/>
    </location>
</feature>
<name>A0A0P7C7E8_9BACT</name>
<organism evidence="3 4">
    <name type="scientific">Jiulongibacter sediminis</name>
    <dbReference type="NCBI Taxonomy" id="1605367"/>
    <lineage>
        <taxon>Bacteria</taxon>
        <taxon>Pseudomonadati</taxon>
        <taxon>Bacteroidota</taxon>
        <taxon>Cytophagia</taxon>
        <taxon>Cytophagales</taxon>
        <taxon>Leadbetterellaceae</taxon>
        <taxon>Jiulongibacter</taxon>
    </lineage>
</organism>
<dbReference type="Pfam" id="PF07676">
    <property type="entry name" value="PD40"/>
    <property type="match status" value="4"/>
</dbReference>
<reference evidence="3 4" key="1">
    <citation type="submission" date="2015-07" db="EMBL/GenBank/DDBJ databases">
        <title>The draft genome sequence of Leadbetterella sp. JN14-9.</title>
        <authorList>
            <person name="Liu Y."/>
            <person name="Du J."/>
            <person name="Shao Z."/>
        </authorList>
    </citation>
    <scope>NUCLEOTIDE SEQUENCE [LARGE SCALE GENOMIC DNA]</scope>
    <source>
        <strain evidence="3 4">JN14-9</strain>
    </source>
</reference>
<dbReference type="Proteomes" id="UP000050454">
    <property type="component" value="Unassembled WGS sequence"/>
</dbReference>
<dbReference type="InterPro" id="IPR011659">
    <property type="entry name" value="WD40"/>
</dbReference>
<evidence type="ECO:0000313" key="3">
    <source>
        <dbReference type="EMBL" id="KPM48330.1"/>
    </source>
</evidence>
<dbReference type="Gene3D" id="2.120.10.30">
    <property type="entry name" value="TolB, C-terminal domain"/>
    <property type="match status" value="1"/>
</dbReference>
<keyword evidence="2" id="KW-0732">Signal</keyword>
<evidence type="ECO:0000256" key="2">
    <source>
        <dbReference type="SAM" id="SignalP"/>
    </source>
</evidence>
<evidence type="ECO:0000313" key="4">
    <source>
        <dbReference type="Proteomes" id="UP000050454"/>
    </source>
</evidence>
<proteinExistence type="inferred from homology"/>
<dbReference type="RefSeq" id="WP_055145664.1">
    <property type="nucleotide sequence ID" value="NZ_JXSZ01000006.1"/>
</dbReference>
<dbReference type="OrthoDB" id="8432779at2"/>
<keyword evidence="4" id="KW-1185">Reference proteome</keyword>
<comment type="similarity">
    <text evidence="1">Belongs to the TolB family.</text>
</comment>
<protein>
    <recommendedName>
        <fullName evidence="5">Biopolymer transporter TolR</fullName>
    </recommendedName>
</protein>
<feature type="signal peptide" evidence="2">
    <location>
        <begin position="1"/>
        <end position="18"/>
    </location>
</feature>
<accession>A0A0P7C7E8</accession>
<dbReference type="PANTHER" id="PTHR36842:SF1">
    <property type="entry name" value="PROTEIN TOLB"/>
    <property type="match status" value="1"/>
</dbReference>
<dbReference type="InterPro" id="IPR011042">
    <property type="entry name" value="6-blade_b-propeller_TolB-like"/>
</dbReference>
<dbReference type="EMBL" id="LGTQ01000006">
    <property type="protein sequence ID" value="KPM48330.1"/>
    <property type="molecule type" value="Genomic_DNA"/>
</dbReference>
<comment type="caution">
    <text evidence="3">The sequence shown here is derived from an EMBL/GenBank/DDBJ whole genome shotgun (WGS) entry which is preliminary data.</text>
</comment>
<dbReference type="PATRIC" id="fig|1605367.3.peg.2704"/>
<dbReference type="AlphaFoldDB" id="A0A0P7C7E8"/>